<name>A0A0F8VY47_9ZZZZ</name>
<proteinExistence type="predicted"/>
<organism evidence="1">
    <name type="scientific">marine sediment metagenome</name>
    <dbReference type="NCBI Taxonomy" id="412755"/>
    <lineage>
        <taxon>unclassified sequences</taxon>
        <taxon>metagenomes</taxon>
        <taxon>ecological metagenomes</taxon>
    </lineage>
</organism>
<accession>A0A0F8VY47</accession>
<comment type="caution">
    <text evidence="1">The sequence shown here is derived from an EMBL/GenBank/DDBJ whole genome shotgun (WGS) entry which is preliminary data.</text>
</comment>
<protein>
    <submittedName>
        <fullName evidence="1">Uncharacterized protein</fullName>
    </submittedName>
</protein>
<gene>
    <name evidence="1" type="ORF">LCGC14_3136500</name>
</gene>
<sequence>MAATINEKAARFVQQPLVQAIPNSLDNEDLVEASNLEKALKVAFYEMERRGDGDVWSRVVLDAIALDEGVERIERAPQAFWPEALTEDENGQLVWAFDSEEEFDKYKRSRGLPIRSVYVPLENFYPHY</sequence>
<dbReference type="AlphaFoldDB" id="A0A0F8VY47"/>
<dbReference type="EMBL" id="LAZR01068622">
    <property type="protein sequence ID" value="KKK49293.1"/>
    <property type="molecule type" value="Genomic_DNA"/>
</dbReference>
<reference evidence="1" key="1">
    <citation type="journal article" date="2015" name="Nature">
        <title>Complex archaea that bridge the gap between prokaryotes and eukaryotes.</title>
        <authorList>
            <person name="Spang A."/>
            <person name="Saw J.H."/>
            <person name="Jorgensen S.L."/>
            <person name="Zaremba-Niedzwiedzka K."/>
            <person name="Martijn J."/>
            <person name="Lind A.E."/>
            <person name="van Eijk R."/>
            <person name="Schleper C."/>
            <person name="Guy L."/>
            <person name="Ettema T.J."/>
        </authorList>
    </citation>
    <scope>NUCLEOTIDE SEQUENCE</scope>
</reference>
<evidence type="ECO:0000313" key="1">
    <source>
        <dbReference type="EMBL" id="KKK49293.1"/>
    </source>
</evidence>
<feature type="non-terminal residue" evidence="1">
    <location>
        <position position="128"/>
    </location>
</feature>